<dbReference type="PANTHER" id="PTHR24099:SF11">
    <property type="entry name" value="FIBRONECTIN TYPE III DOMAIN-CONTAINING 3BA-RELATED"/>
    <property type="match status" value="1"/>
</dbReference>
<feature type="region of interest" description="Disordered" evidence="1">
    <location>
        <begin position="336"/>
        <end position="361"/>
    </location>
</feature>
<evidence type="ECO:0000313" key="6">
    <source>
        <dbReference type="RefSeq" id="XP_018325857.1"/>
    </source>
</evidence>
<keyword evidence="2" id="KW-1133">Transmembrane helix</keyword>
<evidence type="ECO:0000256" key="1">
    <source>
        <dbReference type="SAM" id="MobiDB-lite"/>
    </source>
</evidence>
<dbReference type="FunFam" id="2.60.40.10:FF:000373">
    <property type="entry name" value="fibronectin type-III domain-containing protein 3A isoform X1"/>
    <property type="match status" value="1"/>
</dbReference>
<feature type="domain" description="Fibronectin type-III" evidence="3">
    <location>
        <begin position="1136"/>
        <end position="1234"/>
    </location>
</feature>
<feature type="transmembrane region" description="Helical" evidence="2">
    <location>
        <begin position="1277"/>
        <end position="1300"/>
    </location>
</feature>
<organism evidence="4 7">
    <name type="scientific">Agrilus planipennis</name>
    <name type="common">Emerald ash borer</name>
    <name type="synonym">Agrilus marcopoli</name>
    <dbReference type="NCBI Taxonomy" id="224129"/>
    <lineage>
        <taxon>Eukaryota</taxon>
        <taxon>Metazoa</taxon>
        <taxon>Ecdysozoa</taxon>
        <taxon>Arthropoda</taxon>
        <taxon>Hexapoda</taxon>
        <taxon>Insecta</taxon>
        <taxon>Pterygota</taxon>
        <taxon>Neoptera</taxon>
        <taxon>Endopterygota</taxon>
        <taxon>Coleoptera</taxon>
        <taxon>Polyphaga</taxon>
        <taxon>Elateriformia</taxon>
        <taxon>Buprestoidea</taxon>
        <taxon>Buprestidae</taxon>
        <taxon>Agrilinae</taxon>
        <taxon>Agrilus</taxon>
    </lineage>
</organism>
<keyword evidence="2" id="KW-0812">Transmembrane</keyword>
<feature type="region of interest" description="Disordered" evidence="1">
    <location>
        <begin position="198"/>
        <end position="277"/>
    </location>
</feature>
<dbReference type="SMART" id="SM00060">
    <property type="entry name" value="FN3"/>
    <property type="match status" value="9"/>
</dbReference>
<dbReference type="SUPFAM" id="SSF49265">
    <property type="entry name" value="Fibronectin type III"/>
    <property type="match status" value="6"/>
</dbReference>
<accession>A0A1W4X0D9</accession>
<gene>
    <name evidence="5 6 7" type="primary">LOC108737491</name>
</gene>
<dbReference type="FunFam" id="2.60.40.10:FF:001846">
    <property type="entry name" value="Uncharacterized protein, isoform E"/>
    <property type="match status" value="1"/>
</dbReference>
<dbReference type="KEGG" id="apln:108737491"/>
<feature type="domain" description="Fibronectin type-III" evidence="3">
    <location>
        <begin position="484"/>
        <end position="575"/>
    </location>
</feature>
<proteinExistence type="predicted"/>
<keyword evidence="2" id="KW-0472">Membrane</keyword>
<dbReference type="OrthoDB" id="443915at2759"/>
<dbReference type="Pfam" id="PF00041">
    <property type="entry name" value="fn3"/>
    <property type="match status" value="8"/>
</dbReference>
<dbReference type="RefSeq" id="XP_018325858.1">
    <property type="nucleotide sequence ID" value="XM_018470356.1"/>
</dbReference>
<feature type="region of interest" description="Disordered" evidence="1">
    <location>
        <begin position="1"/>
        <end position="64"/>
    </location>
</feature>
<evidence type="ECO:0000313" key="4">
    <source>
        <dbReference type="Proteomes" id="UP000192223"/>
    </source>
</evidence>
<feature type="compositionally biased region" description="Acidic residues" evidence="1">
    <location>
        <begin position="351"/>
        <end position="361"/>
    </location>
</feature>
<feature type="compositionally biased region" description="Low complexity" evidence="1">
    <location>
        <begin position="246"/>
        <end position="258"/>
    </location>
</feature>
<evidence type="ECO:0000256" key="2">
    <source>
        <dbReference type="SAM" id="Phobius"/>
    </source>
</evidence>
<feature type="domain" description="Fibronectin type-III" evidence="3">
    <location>
        <begin position="375"/>
        <end position="480"/>
    </location>
</feature>
<dbReference type="PROSITE" id="PS50853">
    <property type="entry name" value="FN3"/>
    <property type="match status" value="9"/>
</dbReference>
<dbReference type="InterPro" id="IPR050617">
    <property type="entry name" value="E3_ligase_FN3/SPRY"/>
</dbReference>
<dbReference type="STRING" id="224129.A0A1W4X0D9"/>
<dbReference type="RefSeq" id="XP_018325856.1">
    <property type="nucleotide sequence ID" value="XM_018470354.1"/>
</dbReference>
<dbReference type="Gene3D" id="2.60.40.10">
    <property type="entry name" value="Immunoglobulins"/>
    <property type="match status" value="9"/>
</dbReference>
<evidence type="ECO:0000313" key="5">
    <source>
        <dbReference type="RefSeq" id="XP_018325856.1"/>
    </source>
</evidence>
<protein>
    <submittedName>
        <fullName evidence="5 6">Fibronectin type-III domain-containing protein 3A isoform X1</fullName>
    </submittedName>
</protein>
<evidence type="ECO:0000259" key="3">
    <source>
        <dbReference type="PROSITE" id="PS50853"/>
    </source>
</evidence>
<feature type="domain" description="Fibronectin type-III" evidence="3">
    <location>
        <begin position="957"/>
        <end position="1043"/>
    </location>
</feature>
<dbReference type="InterPro" id="IPR003961">
    <property type="entry name" value="FN3_dom"/>
</dbReference>
<dbReference type="GeneID" id="108737491"/>
<feature type="region of interest" description="Disordered" evidence="1">
    <location>
        <begin position="303"/>
        <end position="322"/>
    </location>
</feature>
<feature type="domain" description="Fibronectin type-III" evidence="3">
    <location>
        <begin position="1044"/>
        <end position="1135"/>
    </location>
</feature>
<dbReference type="CDD" id="cd00063">
    <property type="entry name" value="FN3"/>
    <property type="match status" value="9"/>
</dbReference>
<keyword evidence="4" id="KW-1185">Reference proteome</keyword>
<dbReference type="PANTHER" id="PTHR24099">
    <property type="entry name" value="E3 UBIQUITIN-PROTEIN LIGASE TRIM36-RELATED"/>
    <property type="match status" value="1"/>
</dbReference>
<feature type="compositionally biased region" description="Pro residues" evidence="1">
    <location>
        <begin position="231"/>
        <end position="240"/>
    </location>
</feature>
<feature type="compositionally biased region" description="Low complexity" evidence="1">
    <location>
        <begin position="27"/>
        <end position="38"/>
    </location>
</feature>
<dbReference type="Proteomes" id="UP000192223">
    <property type="component" value="Unplaced"/>
</dbReference>
<dbReference type="InterPro" id="IPR013783">
    <property type="entry name" value="Ig-like_fold"/>
</dbReference>
<evidence type="ECO:0000313" key="7">
    <source>
        <dbReference type="RefSeq" id="XP_018325858.1"/>
    </source>
</evidence>
<feature type="compositionally biased region" description="Basic residues" evidence="1">
    <location>
        <begin position="47"/>
        <end position="64"/>
    </location>
</feature>
<feature type="domain" description="Fibronectin type-III" evidence="3">
    <location>
        <begin position="862"/>
        <end position="956"/>
    </location>
</feature>
<dbReference type="InterPro" id="IPR036116">
    <property type="entry name" value="FN3_sf"/>
</dbReference>
<name>A0A1W4X0D9_AGRPL</name>
<feature type="domain" description="Fibronectin type-III" evidence="3">
    <location>
        <begin position="671"/>
        <end position="762"/>
    </location>
</feature>
<dbReference type="RefSeq" id="XP_018325857.1">
    <property type="nucleotide sequence ID" value="XM_018470355.1"/>
</dbReference>
<feature type="domain" description="Fibronectin type-III" evidence="3">
    <location>
        <begin position="579"/>
        <end position="667"/>
    </location>
</feature>
<sequence length="1303" mass="143488">MVKVQEEVAMAEPKPAVVATPDRTLHSNNNSNSVSNNSIPTNLQTPRKPRTHNHPHHRHHHHTFPQHPFYYHFYYPTENSESTNSSNNSGNSPAKFYFGPGFEPQSHLQTGYGAGPSQGGTNSEYIVLFHVNPGVTISFQTGDSFEVLRGPVTVPMVSTNPSPPIAMPVQVPPGHVVQQIVDESGTLRHVILSPQHPTGVALPMGGHNPQHYGAGPANGSNQSPQPFYPQSLPPGFPPPHFHSNIPPGAHGPPSSHPSHSPPPPPQPGHGGNGSYYKDERTQRQYNKLKKKLHDKQHLIKTGLDATSTGTNNNNNNNNATTHLLSPRKELINGLQRGAAKEKGMNSVGTSEDGEESSSVQDEEDYVNYITDVLSSVQPPKVSDLNSRSALLQWAVPPRLSETASNDGHELEISESDLRYEVLLSDKSKEMKYKSIYSGASLSCRIQDLRPGQEYSVCLQVHLDELQGTASDPVKFTTPSCEPDQPQPPKLISKSKNSLQLRWNAVSDNGSHILYYILEYDDGKGGDFIELHKSKGKHHTLSKLQSATVYKFRLAAINDIGKSMYSDVVTYATSDNPPTQPMPPSLKEATINSLHLFWQRRPKDDEFVLQMDDPKSRYGYLTVYNGRDSEYTCENLKRFADYKFRLKSQNDGGPSPWSEEVMFRTLPDRPARPSKPVVKGRIHAHSFRLKWEPPSDTGGAEITRYVLELNSGSGYQTVYSGCDTEAICDKLTPGTTYQLRVSCISSGGRSNYSDPCTVTTDAISPGKCSALKLHGKPKTNSVTVRWLEPDYNGGAPVLEYEIEMVGPDSSRNIMHKSKETECTVSGLSPGCTYTLIVRAVNRIGTGPWSEPLTVTSGAAPPDAPGAPLVVSKSPFHVFVEWQEPHHNGAPITEYRLELSHNDSKDHFHPIFQGPNTNHDVKGLTPFTPYFFRVQACNAAGCGEFSPVSATITPAAPPSTVTPYCTDRTPMTITVQWQEPNSNGSPITHYNIEISDQVISTDGPVLKYTLKSLQPDTLYKIKVQAVNGVGVGSLSSSLRVTTAPLPPAAPKLECIGTGHNYLKLKWGEGKNHNFTQYCVEMENSRTKEFQCVYQGTAFTCKVNKLQELTTYRFRVNASNDAGQGDFSEEYLFTTSIAPPAAVKGLKVIDVDQKNCCLEWVPSKNNTSDSVIYSIQVTRLRDQDYKQVYKGSETKCTIDNLEAGAEYCARVCSIRLTSSGELQGPYSSPITFSTPAAEPSLIPKLSVNANAPAHSSRSRNYMKLVWPHLFNTKTMSEQQMVLLGSVFMLVFGIALAAIIMWLFKLK</sequence>
<feature type="domain" description="Fibronectin type-III" evidence="3">
    <location>
        <begin position="763"/>
        <end position="861"/>
    </location>
</feature>
<dbReference type="PRINTS" id="PR00014">
    <property type="entry name" value="FNTYPEIII"/>
</dbReference>
<reference evidence="5 6" key="1">
    <citation type="submission" date="2025-04" db="UniProtKB">
        <authorList>
            <consortium name="RefSeq"/>
        </authorList>
    </citation>
    <scope>IDENTIFICATION</scope>
    <source>
        <tissue evidence="5 6">Entire body</tissue>
    </source>
</reference>